<evidence type="ECO:0000259" key="1">
    <source>
        <dbReference type="PROSITE" id="PS51186"/>
    </source>
</evidence>
<dbReference type="EMBL" id="AZDX01000029">
    <property type="protein sequence ID" value="KRL06170.1"/>
    <property type="molecule type" value="Genomic_DNA"/>
</dbReference>
<keyword evidence="2" id="KW-0808">Transferase</keyword>
<dbReference type="Proteomes" id="UP000051448">
    <property type="component" value="Unassembled WGS sequence"/>
</dbReference>
<dbReference type="PANTHER" id="PTHR43233:SF1">
    <property type="entry name" value="FAMILY N-ACETYLTRANSFERASE, PUTATIVE (AFU_ORTHOLOGUE AFUA_6G03350)-RELATED"/>
    <property type="match status" value="1"/>
</dbReference>
<dbReference type="Gene3D" id="3.40.630.30">
    <property type="match status" value="1"/>
</dbReference>
<dbReference type="GeneID" id="98310984"/>
<dbReference type="Pfam" id="PF13508">
    <property type="entry name" value="Acetyltransf_7"/>
    <property type="match status" value="1"/>
</dbReference>
<accession>A0A0R1MLV6</accession>
<gene>
    <name evidence="2" type="ORF">FC92_GL000964</name>
</gene>
<dbReference type="PROSITE" id="PS51186">
    <property type="entry name" value="GNAT"/>
    <property type="match status" value="1"/>
</dbReference>
<dbReference type="STRING" id="1423759.FC92_GL000964"/>
<dbReference type="AlphaFoldDB" id="A0A0R1MLV6"/>
<dbReference type="PANTHER" id="PTHR43233">
    <property type="entry name" value="FAMILY N-ACETYLTRANSFERASE, PUTATIVE (AFU_ORTHOLOGUE AFUA_6G03350)-RELATED"/>
    <property type="match status" value="1"/>
</dbReference>
<dbReference type="GO" id="GO:0016747">
    <property type="term" value="F:acyltransferase activity, transferring groups other than amino-acyl groups"/>
    <property type="evidence" value="ECO:0007669"/>
    <property type="project" value="InterPro"/>
</dbReference>
<dbReference type="SUPFAM" id="SSF55729">
    <property type="entry name" value="Acyl-CoA N-acyltransferases (Nat)"/>
    <property type="match status" value="1"/>
</dbReference>
<keyword evidence="3" id="KW-1185">Reference proteome</keyword>
<comment type="caution">
    <text evidence="2">The sequence shown here is derived from an EMBL/GenBank/DDBJ whole genome shotgun (WGS) entry which is preliminary data.</text>
</comment>
<dbReference type="InterPro" id="IPR000182">
    <property type="entry name" value="GNAT_dom"/>
</dbReference>
<dbReference type="RefSeq" id="WP_233419169.1">
    <property type="nucleotide sequence ID" value="NZ_AZDX01000029.1"/>
</dbReference>
<name>A0A0R1MLV6_9LACO</name>
<proteinExistence type="predicted"/>
<dbReference type="InterPro" id="IPR016181">
    <property type="entry name" value="Acyl_CoA_acyltransferase"/>
</dbReference>
<evidence type="ECO:0000313" key="2">
    <source>
        <dbReference type="EMBL" id="KRL06170.1"/>
    </source>
</evidence>
<dbReference type="PATRIC" id="fig|1423759.3.peg.1019"/>
<organism evidence="2 3">
    <name type="scientific">Liquorilactobacillus hordei DSM 19519</name>
    <dbReference type="NCBI Taxonomy" id="1423759"/>
    <lineage>
        <taxon>Bacteria</taxon>
        <taxon>Bacillati</taxon>
        <taxon>Bacillota</taxon>
        <taxon>Bacilli</taxon>
        <taxon>Lactobacillales</taxon>
        <taxon>Lactobacillaceae</taxon>
        <taxon>Liquorilactobacillus</taxon>
    </lineage>
</organism>
<evidence type="ECO:0000313" key="3">
    <source>
        <dbReference type="Proteomes" id="UP000051448"/>
    </source>
</evidence>
<feature type="domain" description="N-acetyltransferase" evidence="1">
    <location>
        <begin position="1"/>
        <end position="97"/>
    </location>
</feature>
<dbReference type="InterPro" id="IPR053144">
    <property type="entry name" value="Acetyltransferase_Butenolide"/>
</dbReference>
<dbReference type="CDD" id="cd04301">
    <property type="entry name" value="NAT_SF"/>
    <property type="match status" value="1"/>
</dbReference>
<protein>
    <submittedName>
        <fullName evidence="2">GCN5-like N-acetyltransferase</fullName>
    </submittedName>
</protein>
<sequence>MIKNASIIWTAWNEQDELIGVARAITDFSYACYLSDLAVDKKYQRQGIGKSLVEKLRNQIGPDVSLVLLAAQSAMNYYPKLQFEHIDNAFLKHRRSF</sequence>
<reference evidence="2 3" key="1">
    <citation type="journal article" date="2015" name="Genome Announc.">
        <title>Expanding the biotechnology potential of lactobacilli through comparative genomics of 213 strains and associated genera.</title>
        <authorList>
            <person name="Sun Z."/>
            <person name="Harris H.M."/>
            <person name="McCann A."/>
            <person name="Guo C."/>
            <person name="Argimon S."/>
            <person name="Zhang W."/>
            <person name="Yang X."/>
            <person name="Jeffery I.B."/>
            <person name="Cooney J.C."/>
            <person name="Kagawa T.F."/>
            <person name="Liu W."/>
            <person name="Song Y."/>
            <person name="Salvetti E."/>
            <person name="Wrobel A."/>
            <person name="Rasinkangas P."/>
            <person name="Parkhill J."/>
            <person name="Rea M.C."/>
            <person name="O'Sullivan O."/>
            <person name="Ritari J."/>
            <person name="Douillard F.P."/>
            <person name="Paul Ross R."/>
            <person name="Yang R."/>
            <person name="Briner A.E."/>
            <person name="Felis G.E."/>
            <person name="de Vos W.M."/>
            <person name="Barrangou R."/>
            <person name="Klaenhammer T.R."/>
            <person name="Caufield P.W."/>
            <person name="Cui Y."/>
            <person name="Zhang H."/>
            <person name="O'Toole P.W."/>
        </authorList>
    </citation>
    <scope>NUCLEOTIDE SEQUENCE [LARGE SCALE GENOMIC DNA]</scope>
    <source>
        <strain evidence="2 3">DSM 19519</strain>
    </source>
</reference>